<dbReference type="EMBL" id="KI687840">
    <property type="protein sequence ID" value="ETK79739.1"/>
    <property type="molecule type" value="Genomic_DNA"/>
</dbReference>
<protein>
    <submittedName>
        <fullName evidence="1">Uncharacterized protein</fullName>
    </submittedName>
</protein>
<evidence type="ECO:0000313" key="2">
    <source>
        <dbReference type="EMBL" id="ETL33163.1"/>
    </source>
</evidence>
<dbReference type="EMBL" id="KI674601">
    <property type="protein sequence ID" value="ETL33163.1"/>
    <property type="molecule type" value="Genomic_DNA"/>
</dbReference>
<organism evidence="1">
    <name type="scientific">Phytophthora nicotianae</name>
    <name type="common">Potato buckeye rot agent</name>
    <name type="synonym">Phytophthora parasitica</name>
    <dbReference type="NCBI Taxonomy" id="4792"/>
    <lineage>
        <taxon>Eukaryota</taxon>
        <taxon>Sar</taxon>
        <taxon>Stramenopiles</taxon>
        <taxon>Oomycota</taxon>
        <taxon>Peronosporomycetes</taxon>
        <taxon>Peronosporales</taxon>
        <taxon>Peronosporaceae</taxon>
        <taxon>Phytophthora</taxon>
    </lineage>
</organism>
<proteinExistence type="predicted"/>
<dbReference type="Proteomes" id="UP000053864">
    <property type="component" value="Unassembled WGS sequence"/>
</dbReference>
<dbReference type="AlphaFoldDB" id="W2G9Y2"/>
<reference evidence="2" key="2">
    <citation type="submission" date="2013-11" db="EMBL/GenBank/DDBJ databases">
        <title>The Genome Sequence of Phytophthora parasitica CJ05E6.</title>
        <authorList>
            <consortium name="The Broad Institute Genomics Platform"/>
            <person name="Russ C."/>
            <person name="Tyler B."/>
            <person name="Panabieres F."/>
            <person name="Shan W."/>
            <person name="Tripathy S."/>
            <person name="Grunwald N."/>
            <person name="Machado M."/>
            <person name="Johnson C.S."/>
            <person name="Arredondo F."/>
            <person name="Hong C."/>
            <person name="Coffey M."/>
            <person name="Young S.K."/>
            <person name="Zeng Q."/>
            <person name="Gargeya S."/>
            <person name="Fitzgerald M."/>
            <person name="Abouelleil A."/>
            <person name="Alvarado L."/>
            <person name="Chapman S.B."/>
            <person name="Gainer-Dewar J."/>
            <person name="Goldberg J."/>
            <person name="Griggs A."/>
            <person name="Gujja S."/>
            <person name="Hansen M."/>
            <person name="Howarth C."/>
            <person name="Imamovic A."/>
            <person name="Ireland A."/>
            <person name="Larimer J."/>
            <person name="McCowan C."/>
            <person name="Murphy C."/>
            <person name="Pearson M."/>
            <person name="Poon T.W."/>
            <person name="Priest M."/>
            <person name="Roberts A."/>
            <person name="Saif S."/>
            <person name="Shea T."/>
            <person name="Sykes S."/>
            <person name="Wortman J."/>
            <person name="Nusbaum C."/>
            <person name="Birren B."/>
        </authorList>
    </citation>
    <scope>NUCLEOTIDE SEQUENCE [LARGE SCALE GENOMIC DNA]</scope>
    <source>
        <strain evidence="2">CJ05E6</strain>
    </source>
</reference>
<name>W2G9Y2_PHYNI</name>
<evidence type="ECO:0000313" key="1">
    <source>
        <dbReference type="EMBL" id="ETK79739.1"/>
    </source>
</evidence>
<dbReference type="Proteomes" id="UP000053236">
    <property type="component" value="Unassembled WGS sequence"/>
</dbReference>
<gene>
    <name evidence="1" type="ORF">L915_14425</name>
    <name evidence="2" type="ORF">L916_14328</name>
</gene>
<accession>W2G9Y2</accession>
<reference evidence="1" key="1">
    <citation type="submission" date="2013-11" db="EMBL/GenBank/DDBJ databases">
        <title>The Genome Sequence of Phytophthora parasitica CJ02B3.</title>
        <authorList>
            <consortium name="The Broad Institute Genomics Platform"/>
            <person name="Russ C."/>
            <person name="Tyler B."/>
            <person name="Panabieres F."/>
            <person name="Shan W."/>
            <person name="Tripathy S."/>
            <person name="Grunwald N."/>
            <person name="Machado M."/>
            <person name="Johnson C.S."/>
            <person name="Arredondo F."/>
            <person name="Hong C."/>
            <person name="Coffey M."/>
            <person name="Young S.K."/>
            <person name="Zeng Q."/>
            <person name="Gargeya S."/>
            <person name="Fitzgerald M."/>
            <person name="Abouelleil A."/>
            <person name="Alvarado L."/>
            <person name="Chapman S.B."/>
            <person name="Gainer-Dewar J."/>
            <person name="Goldberg J."/>
            <person name="Griggs A."/>
            <person name="Gujja S."/>
            <person name="Hansen M."/>
            <person name="Howarth C."/>
            <person name="Imamovic A."/>
            <person name="Ireland A."/>
            <person name="Larimer J."/>
            <person name="McCowan C."/>
            <person name="Murphy C."/>
            <person name="Pearson M."/>
            <person name="Poon T.W."/>
            <person name="Priest M."/>
            <person name="Roberts A."/>
            <person name="Saif S."/>
            <person name="Shea T."/>
            <person name="Sykes S."/>
            <person name="Wortman J."/>
            <person name="Nusbaum C."/>
            <person name="Birren B."/>
        </authorList>
    </citation>
    <scope>NUCLEOTIDE SEQUENCE [LARGE SCALE GENOMIC DNA]</scope>
    <source>
        <strain evidence="1">CJ02B3</strain>
    </source>
</reference>
<sequence length="57" mass="6569">MATSTTVSKSNSETLEAGVARRHVFRVVRRVWSDPDWRYKVDKSSISATMRYDCAFL</sequence>